<name>A0A6P2D1K0_9BACT</name>
<evidence type="ECO:0000313" key="2">
    <source>
        <dbReference type="Proteomes" id="UP000464178"/>
    </source>
</evidence>
<protein>
    <recommendedName>
        <fullName evidence="3">Lipoprotein</fullName>
    </recommendedName>
</protein>
<dbReference type="PROSITE" id="PS51257">
    <property type="entry name" value="PROKAR_LIPOPROTEIN"/>
    <property type="match status" value="1"/>
</dbReference>
<dbReference type="KEGG" id="gms:SOIL9_44540"/>
<evidence type="ECO:0000313" key="1">
    <source>
        <dbReference type="EMBL" id="VTR93260.1"/>
    </source>
</evidence>
<reference evidence="1 2" key="1">
    <citation type="submission" date="2019-05" db="EMBL/GenBank/DDBJ databases">
        <authorList>
            <consortium name="Science for Life Laboratories"/>
        </authorList>
    </citation>
    <scope>NUCLEOTIDE SEQUENCE [LARGE SCALE GENOMIC DNA]</scope>
    <source>
        <strain evidence="1">Soil9</strain>
    </source>
</reference>
<organism evidence="1 2">
    <name type="scientific">Gemmata massiliana</name>
    <dbReference type="NCBI Taxonomy" id="1210884"/>
    <lineage>
        <taxon>Bacteria</taxon>
        <taxon>Pseudomonadati</taxon>
        <taxon>Planctomycetota</taxon>
        <taxon>Planctomycetia</taxon>
        <taxon>Gemmatales</taxon>
        <taxon>Gemmataceae</taxon>
        <taxon>Gemmata</taxon>
    </lineage>
</organism>
<dbReference type="EMBL" id="LR593886">
    <property type="protein sequence ID" value="VTR93260.1"/>
    <property type="molecule type" value="Genomic_DNA"/>
</dbReference>
<keyword evidence="2" id="KW-1185">Reference proteome</keyword>
<dbReference type="Proteomes" id="UP000464178">
    <property type="component" value="Chromosome"/>
</dbReference>
<dbReference type="AlphaFoldDB" id="A0A6P2D1K0"/>
<dbReference type="RefSeq" id="WP_162668018.1">
    <property type="nucleotide sequence ID" value="NZ_LR593886.1"/>
</dbReference>
<gene>
    <name evidence="1" type="ORF">SOIL9_44540</name>
</gene>
<evidence type="ECO:0008006" key="3">
    <source>
        <dbReference type="Google" id="ProtNLM"/>
    </source>
</evidence>
<sequence length="126" mass="13667">MTEPTSRQHKALTAVALVGLAVLGCSACLISFGDRPFNGVHLERLEADLNARLPNGSSQADAEAWFARHAVQPGEIFDASNNSKIGLTGTVPNNSLVSNAEIRIELYFSADGKLKDRVIYRHVYTL</sequence>
<accession>A0A6P2D1K0</accession>
<proteinExistence type="predicted"/>